<accession>A0A8J4DEV3</accession>
<proteinExistence type="predicted"/>
<gene>
    <name evidence="1" type="ORF">Pth03_73390</name>
</gene>
<dbReference type="EMBL" id="BOOR01000074">
    <property type="protein sequence ID" value="GII58950.1"/>
    <property type="molecule type" value="Genomic_DNA"/>
</dbReference>
<evidence type="ECO:0000313" key="2">
    <source>
        <dbReference type="Proteomes" id="UP000605992"/>
    </source>
</evidence>
<reference evidence="1" key="1">
    <citation type="submission" date="2021-01" db="EMBL/GenBank/DDBJ databases">
        <title>Whole genome shotgun sequence of Planotetraspora thailandica NBRC 104271.</title>
        <authorList>
            <person name="Komaki H."/>
            <person name="Tamura T."/>
        </authorList>
    </citation>
    <scope>NUCLEOTIDE SEQUENCE</scope>
    <source>
        <strain evidence="1">NBRC 104271</strain>
    </source>
</reference>
<name>A0A8J4DEV3_9ACTN</name>
<evidence type="ECO:0000313" key="1">
    <source>
        <dbReference type="EMBL" id="GII58950.1"/>
    </source>
</evidence>
<keyword evidence="2" id="KW-1185">Reference proteome</keyword>
<comment type="caution">
    <text evidence="1">The sequence shown here is derived from an EMBL/GenBank/DDBJ whole genome shotgun (WGS) entry which is preliminary data.</text>
</comment>
<protein>
    <submittedName>
        <fullName evidence="1">Uncharacterized protein</fullName>
    </submittedName>
</protein>
<dbReference type="AlphaFoldDB" id="A0A8J4DEV3"/>
<sequence length="105" mass="11601">MNYAFAVPPSVARKHLEEIVTTTSHDYERIAGQYLSHWVDQGWAEGRAEGRAEGEAAAVLAVLDARGLEVSSDTRDRITSCDDLNVLETWIHRAVTVNSADELFA</sequence>
<organism evidence="1 2">
    <name type="scientific">Planotetraspora thailandica</name>
    <dbReference type="NCBI Taxonomy" id="487172"/>
    <lineage>
        <taxon>Bacteria</taxon>
        <taxon>Bacillati</taxon>
        <taxon>Actinomycetota</taxon>
        <taxon>Actinomycetes</taxon>
        <taxon>Streptosporangiales</taxon>
        <taxon>Streptosporangiaceae</taxon>
        <taxon>Planotetraspora</taxon>
    </lineage>
</organism>
<dbReference type="Proteomes" id="UP000605992">
    <property type="component" value="Unassembled WGS sequence"/>
</dbReference>